<evidence type="ECO:0000313" key="2">
    <source>
        <dbReference type="WBParaSite" id="maker-uti_cns_0004244-snap-gene-0.1-mRNA-1"/>
    </source>
</evidence>
<evidence type="ECO:0000313" key="1">
    <source>
        <dbReference type="Proteomes" id="UP000095280"/>
    </source>
</evidence>
<keyword evidence="1" id="KW-1185">Reference proteome</keyword>
<accession>A0A1I8H2Y9</accession>
<dbReference type="WBParaSite" id="maker-uti_cns_0004244-snap-gene-0.1-mRNA-1">
    <property type="protein sequence ID" value="maker-uti_cns_0004244-snap-gene-0.1-mRNA-1"/>
    <property type="gene ID" value="maker-uti_cns_0004244-snap-gene-0.1"/>
</dbReference>
<dbReference type="Proteomes" id="UP000095280">
    <property type="component" value="Unplaced"/>
</dbReference>
<dbReference type="AlphaFoldDB" id="A0A1I8H2Y9"/>
<proteinExistence type="predicted"/>
<protein>
    <submittedName>
        <fullName evidence="2">Uncharacterized protein</fullName>
    </submittedName>
</protein>
<organism evidence="1 2">
    <name type="scientific">Macrostomum lignano</name>
    <dbReference type="NCBI Taxonomy" id="282301"/>
    <lineage>
        <taxon>Eukaryota</taxon>
        <taxon>Metazoa</taxon>
        <taxon>Spiralia</taxon>
        <taxon>Lophotrochozoa</taxon>
        <taxon>Platyhelminthes</taxon>
        <taxon>Rhabditophora</taxon>
        <taxon>Macrostomorpha</taxon>
        <taxon>Macrostomida</taxon>
        <taxon>Macrostomidae</taxon>
        <taxon>Macrostomum</taxon>
    </lineage>
</organism>
<sequence length="53" mass="5716">MKFLSRDRLAFTTSRLTARGSSSPILSSAKLLEKAPSPKCCWPSESGTASSLR</sequence>
<reference evidence="2" key="1">
    <citation type="submission" date="2016-11" db="UniProtKB">
        <authorList>
            <consortium name="WormBaseParasite"/>
        </authorList>
    </citation>
    <scope>IDENTIFICATION</scope>
</reference>
<name>A0A1I8H2Y9_9PLAT</name>